<sequence length="584" mass="59727">MTRRGTMTDQTDRTPSREAARRAPRRWVGGITALLVTGGLAALAPVASTGQPAVVDGGTATVVVTGPGTDATAHQVRVAGGEVTAELALVDGVVAKLPAGASLPSGYTVVPDRAVAFASEEPGEVKKSALVRETLGLAATGDEGAGVTVALVDTGVAEVAELDGRLEHIDVTGTGPGDGFGHGTYLAGVIAASGVSSQGRYQGVAPRARILDVKVADDTGATSLILVLQGLQQVADTAKQYGTSVVNLSLVSDSPLPYQVDPLNRALRTLWNRGLTVVVPSGNTGPAEGTVNSPGTDPGLLTAGGLADASTASRADDSVTAFSGRGPTDQGVSKPDLVAPGAHVVGLLAPGSNIDLTYPDARVGDAHVRASGTSASAAVTSGAVAGILSASPRLRPDQVKYLLTRTAYQDGELARVTGAGAGGLDLRAALELARTSKIPHTPTSTSPVPGGPGRWVALTDAFARGDKAAATQAWNQLNPAARSWAARSWAALNPAARSWAARSWAATAWGDDQTSGEEWAARSWAARSWAGDDWAARSWAGDDWAARSWAGDDWAARSWAGDDWAARSWAGDDWAARSWALAWN</sequence>
<gene>
    <name evidence="9" type="ORF">EXE58_15625</name>
</gene>
<feature type="region of interest" description="Disordered" evidence="6">
    <location>
        <begin position="1"/>
        <end position="23"/>
    </location>
</feature>
<feature type="active site" description="Charge relay system" evidence="5">
    <location>
        <position position="374"/>
    </location>
</feature>
<dbReference type="GO" id="GO:0004252">
    <property type="term" value="F:serine-type endopeptidase activity"/>
    <property type="evidence" value="ECO:0007669"/>
    <property type="project" value="UniProtKB-UniRule"/>
</dbReference>
<dbReference type="PANTHER" id="PTHR43806">
    <property type="entry name" value="PEPTIDASE S8"/>
    <property type="match status" value="1"/>
</dbReference>
<dbReference type="Gene3D" id="3.40.50.200">
    <property type="entry name" value="Peptidase S8/S53 domain"/>
    <property type="match status" value="1"/>
</dbReference>
<reference evidence="9 10" key="1">
    <citation type="submission" date="2019-03" db="EMBL/GenBank/DDBJ databases">
        <title>Three New Species of Nocardioides, Nocardioides euryhalodurans sp. nov., Nocardioides seonyuensis sp. nov. and Nocardioides eburneoflavus sp. nov. Iolated from Soil.</title>
        <authorList>
            <person name="Roh S.G."/>
            <person name="Lee C."/>
            <person name="Kim M.-K."/>
            <person name="Kim S.B."/>
        </authorList>
    </citation>
    <scope>NUCLEOTIDE SEQUENCE [LARGE SCALE GENOMIC DNA]</scope>
    <source>
        <strain evidence="9 10">MMS17-SY207-3</strain>
    </source>
</reference>
<evidence type="ECO:0000256" key="1">
    <source>
        <dbReference type="ARBA" id="ARBA00011073"/>
    </source>
</evidence>
<evidence type="ECO:0000256" key="6">
    <source>
        <dbReference type="SAM" id="MobiDB-lite"/>
    </source>
</evidence>
<dbReference type="EMBL" id="CP038436">
    <property type="protein sequence ID" value="QBX56746.1"/>
    <property type="molecule type" value="Genomic_DNA"/>
</dbReference>
<comment type="similarity">
    <text evidence="1 5">Belongs to the peptidase S8 family.</text>
</comment>
<dbReference type="GO" id="GO:0006508">
    <property type="term" value="P:proteolysis"/>
    <property type="evidence" value="ECO:0007669"/>
    <property type="project" value="UniProtKB-KW"/>
</dbReference>
<dbReference type="AlphaFoldDB" id="A0A4P7IHD9"/>
<feature type="compositionally biased region" description="Basic and acidic residues" evidence="6">
    <location>
        <begin position="10"/>
        <end position="21"/>
    </location>
</feature>
<keyword evidence="7" id="KW-0812">Transmembrane</keyword>
<dbReference type="InterPro" id="IPR015500">
    <property type="entry name" value="Peptidase_S8_subtilisin-rel"/>
</dbReference>
<keyword evidence="2 5" id="KW-0645">Protease</keyword>
<dbReference type="Pfam" id="PF00082">
    <property type="entry name" value="Peptidase_S8"/>
    <property type="match status" value="1"/>
</dbReference>
<protein>
    <recommendedName>
        <fullName evidence="8">Peptidase S8/S53 domain-containing protein</fullName>
    </recommendedName>
</protein>
<organism evidence="9 10">
    <name type="scientific">Nocardioides seonyuensis</name>
    <dbReference type="NCBI Taxonomy" id="2518371"/>
    <lineage>
        <taxon>Bacteria</taxon>
        <taxon>Bacillati</taxon>
        <taxon>Actinomycetota</taxon>
        <taxon>Actinomycetes</taxon>
        <taxon>Propionibacteriales</taxon>
        <taxon>Nocardioidaceae</taxon>
        <taxon>Nocardioides</taxon>
    </lineage>
</organism>
<evidence type="ECO:0000259" key="8">
    <source>
        <dbReference type="Pfam" id="PF00082"/>
    </source>
</evidence>
<feature type="active site" description="Charge relay system" evidence="5">
    <location>
        <position position="182"/>
    </location>
</feature>
<evidence type="ECO:0000256" key="4">
    <source>
        <dbReference type="ARBA" id="ARBA00022825"/>
    </source>
</evidence>
<accession>A0A4P7IHD9</accession>
<dbReference type="OrthoDB" id="9798386at2"/>
<keyword evidence="7" id="KW-1133">Transmembrane helix</keyword>
<dbReference type="PROSITE" id="PS51892">
    <property type="entry name" value="SUBTILASE"/>
    <property type="match status" value="1"/>
</dbReference>
<dbReference type="PRINTS" id="PR00723">
    <property type="entry name" value="SUBTILISIN"/>
</dbReference>
<feature type="active site" description="Charge relay system" evidence="5">
    <location>
        <position position="153"/>
    </location>
</feature>
<dbReference type="InterPro" id="IPR000209">
    <property type="entry name" value="Peptidase_S8/S53_dom"/>
</dbReference>
<dbReference type="InterPro" id="IPR050131">
    <property type="entry name" value="Peptidase_S8_subtilisin-like"/>
</dbReference>
<dbReference type="KEGG" id="nsn:EXE58_15625"/>
<dbReference type="Proteomes" id="UP000294853">
    <property type="component" value="Chromosome"/>
</dbReference>
<evidence type="ECO:0000256" key="3">
    <source>
        <dbReference type="ARBA" id="ARBA00022801"/>
    </source>
</evidence>
<dbReference type="InterPro" id="IPR036852">
    <property type="entry name" value="Peptidase_S8/S53_dom_sf"/>
</dbReference>
<feature type="domain" description="Peptidase S8/S53" evidence="8">
    <location>
        <begin position="144"/>
        <end position="420"/>
    </location>
</feature>
<dbReference type="SUPFAM" id="SSF52743">
    <property type="entry name" value="Subtilisin-like"/>
    <property type="match status" value="1"/>
</dbReference>
<name>A0A4P7IHD9_9ACTN</name>
<evidence type="ECO:0000256" key="5">
    <source>
        <dbReference type="PROSITE-ProRule" id="PRU01240"/>
    </source>
</evidence>
<proteinExistence type="inferred from homology"/>
<feature type="transmembrane region" description="Helical" evidence="7">
    <location>
        <begin position="27"/>
        <end position="47"/>
    </location>
</feature>
<keyword evidence="3 5" id="KW-0378">Hydrolase</keyword>
<evidence type="ECO:0000256" key="2">
    <source>
        <dbReference type="ARBA" id="ARBA00022670"/>
    </source>
</evidence>
<evidence type="ECO:0000256" key="7">
    <source>
        <dbReference type="SAM" id="Phobius"/>
    </source>
</evidence>
<evidence type="ECO:0000313" key="10">
    <source>
        <dbReference type="Proteomes" id="UP000294853"/>
    </source>
</evidence>
<keyword evidence="4 5" id="KW-0720">Serine protease</keyword>
<dbReference type="PANTHER" id="PTHR43806:SF11">
    <property type="entry name" value="CEREVISIN-RELATED"/>
    <property type="match status" value="1"/>
</dbReference>
<evidence type="ECO:0000313" key="9">
    <source>
        <dbReference type="EMBL" id="QBX56746.1"/>
    </source>
</evidence>
<keyword evidence="7" id="KW-0472">Membrane</keyword>
<keyword evidence="10" id="KW-1185">Reference proteome</keyword>